<dbReference type="PANTHER" id="PTHR15020">
    <property type="entry name" value="FLAVIN REDUCTASE-RELATED"/>
    <property type="match status" value="1"/>
</dbReference>
<accession>A0A7G1P3C7</accession>
<dbReference type="Proteomes" id="UP000516444">
    <property type="component" value="Chromosome"/>
</dbReference>
<protein>
    <recommendedName>
        <fullName evidence="1">NAD(P)-binding domain-containing protein</fullName>
    </recommendedName>
</protein>
<reference evidence="2 3" key="1">
    <citation type="journal article" date="2014" name="Int. J. Syst. Evol. Microbiol.">
        <title>Complete genome sequence of Corynebacterium casei LMG S-19264T (=DSM 44701T), isolated from a smear-ripened cheese.</title>
        <authorList>
            <consortium name="US DOE Joint Genome Institute (JGI-PGF)"/>
            <person name="Walter F."/>
            <person name="Albersmeier A."/>
            <person name="Kalinowski J."/>
            <person name="Ruckert C."/>
        </authorList>
    </citation>
    <scope>NUCLEOTIDE SEQUENCE [LARGE SCALE GENOMIC DNA]</scope>
    <source>
        <strain evidence="2 3">JCM 4677</strain>
    </source>
</reference>
<dbReference type="KEGG" id="sgm:GCM10017557_24440"/>
<dbReference type="RefSeq" id="WP_190850155.1">
    <property type="nucleotide sequence ID" value="NZ_AP023440.1"/>
</dbReference>
<dbReference type="SUPFAM" id="SSF51735">
    <property type="entry name" value="NAD(P)-binding Rossmann-fold domains"/>
    <property type="match status" value="1"/>
</dbReference>
<feature type="domain" description="NAD(P)-binding" evidence="1">
    <location>
        <begin position="7"/>
        <end position="197"/>
    </location>
</feature>
<evidence type="ECO:0000313" key="2">
    <source>
        <dbReference type="EMBL" id="BCL27585.1"/>
    </source>
</evidence>
<evidence type="ECO:0000259" key="1">
    <source>
        <dbReference type="Pfam" id="PF13460"/>
    </source>
</evidence>
<keyword evidence="3" id="KW-1185">Reference proteome</keyword>
<dbReference type="CDD" id="cd05244">
    <property type="entry name" value="BVR-B_like_SDR_a"/>
    <property type="match status" value="1"/>
</dbReference>
<dbReference type="InterPro" id="IPR016040">
    <property type="entry name" value="NAD(P)-bd_dom"/>
</dbReference>
<proteinExistence type="predicted"/>
<gene>
    <name evidence="2" type="ORF">GCM10017557_24440</name>
</gene>
<dbReference type="Pfam" id="PF13460">
    <property type="entry name" value="NAD_binding_10"/>
    <property type="match status" value="1"/>
</dbReference>
<dbReference type="EMBL" id="AP023440">
    <property type="protein sequence ID" value="BCL27585.1"/>
    <property type="molecule type" value="Genomic_DNA"/>
</dbReference>
<evidence type="ECO:0000313" key="3">
    <source>
        <dbReference type="Proteomes" id="UP000516444"/>
    </source>
</evidence>
<dbReference type="AlphaFoldDB" id="A0A7G1P3C7"/>
<sequence>MKLVIFGANGSTGRLATEQALAEGHTVTAVTRRPDAYPLGGARLRVVGADVHDAGAVDRAVAGQDAVLSTLGLPYTKEPVTVYSDGVANMIKAMDVHGVRRLVCVSSMGVDPEHAPGESFTFRKLIAPMLLKMGRTLYEDMGRMEQLVRASGLDWTIIRPAGLFDGTAPTDYVVGKPRTPGRFTSRNDLADALVRAAVDSRNVDEVIEVVTTRGVPSYAGVFVKEALHIGNKR</sequence>
<organism evidence="2 3">
    <name type="scientific">Streptomyces aurantiacus</name>
    <dbReference type="NCBI Taxonomy" id="47760"/>
    <lineage>
        <taxon>Bacteria</taxon>
        <taxon>Bacillati</taxon>
        <taxon>Actinomycetota</taxon>
        <taxon>Actinomycetes</taxon>
        <taxon>Kitasatosporales</taxon>
        <taxon>Streptomycetaceae</taxon>
        <taxon>Streptomyces</taxon>
        <taxon>Streptomyces aurantiacus group</taxon>
    </lineage>
</organism>
<dbReference type="Gene3D" id="3.40.50.720">
    <property type="entry name" value="NAD(P)-binding Rossmann-like Domain"/>
    <property type="match status" value="1"/>
</dbReference>
<dbReference type="PANTHER" id="PTHR15020:SF50">
    <property type="entry name" value="UPF0659 PROTEIN YMR090W"/>
    <property type="match status" value="1"/>
</dbReference>
<name>A0A7G1P3C7_9ACTN</name>
<dbReference type="InterPro" id="IPR036291">
    <property type="entry name" value="NAD(P)-bd_dom_sf"/>
</dbReference>